<keyword evidence="3" id="KW-1185">Reference proteome</keyword>
<gene>
    <name evidence="2" type="ORF">GCM10010421_10160</name>
</gene>
<evidence type="ECO:0000259" key="1">
    <source>
        <dbReference type="Pfam" id="PF07883"/>
    </source>
</evidence>
<dbReference type="SUPFAM" id="SSF51182">
    <property type="entry name" value="RmlC-like cupins"/>
    <property type="match status" value="1"/>
</dbReference>
<dbReference type="InterPro" id="IPR011051">
    <property type="entry name" value="RmlC_Cupin_sf"/>
</dbReference>
<reference evidence="3" key="1">
    <citation type="journal article" date="2019" name="Int. J. Syst. Evol. Microbiol.">
        <title>The Global Catalogue of Microorganisms (GCM) 10K type strain sequencing project: providing services to taxonomists for standard genome sequencing and annotation.</title>
        <authorList>
            <consortium name="The Broad Institute Genomics Platform"/>
            <consortium name="The Broad Institute Genome Sequencing Center for Infectious Disease"/>
            <person name="Wu L."/>
            <person name="Ma J."/>
        </authorList>
    </citation>
    <scope>NUCLEOTIDE SEQUENCE [LARGE SCALE GENOMIC DNA]</scope>
    <source>
        <strain evidence="3">JCM 6922</strain>
    </source>
</reference>
<evidence type="ECO:0000313" key="2">
    <source>
        <dbReference type="EMBL" id="GAA2425415.1"/>
    </source>
</evidence>
<feature type="domain" description="Cupin type-2" evidence="1">
    <location>
        <begin position="46"/>
        <end position="108"/>
    </location>
</feature>
<sequence length="164" mass="17467">MSTRSLGNALVVPADEAEVVGLAGGSAFRLLADGSATDGALGVNRLCLDTGADGARPHYHARSYEMFHVLDGTASFLLGERLVTVDGGGLVMVPPGLPHAFGAAPGATTDLLVVAAPGVERFGYFRRLGRIARGEETFEDLLPEQERYDVHFVDDTLWRSVRAR</sequence>
<dbReference type="RefSeq" id="WP_344600115.1">
    <property type="nucleotide sequence ID" value="NZ_BAAATK010000004.1"/>
</dbReference>
<dbReference type="Gene3D" id="2.60.120.10">
    <property type="entry name" value="Jelly Rolls"/>
    <property type="match status" value="1"/>
</dbReference>
<dbReference type="PANTHER" id="PTHR36440">
    <property type="entry name" value="PUTATIVE (AFU_ORTHOLOGUE AFUA_8G07350)-RELATED"/>
    <property type="match status" value="1"/>
</dbReference>
<name>A0ABP5WDT4_9ACTN</name>
<dbReference type="Proteomes" id="UP001500460">
    <property type="component" value="Unassembled WGS sequence"/>
</dbReference>
<dbReference type="InterPro" id="IPR014710">
    <property type="entry name" value="RmlC-like_jellyroll"/>
</dbReference>
<dbReference type="InterPro" id="IPR013096">
    <property type="entry name" value="Cupin_2"/>
</dbReference>
<organism evidence="2 3">
    <name type="scientific">Streptomyces glaucus</name>
    <dbReference type="NCBI Taxonomy" id="284029"/>
    <lineage>
        <taxon>Bacteria</taxon>
        <taxon>Bacillati</taxon>
        <taxon>Actinomycetota</taxon>
        <taxon>Actinomycetes</taxon>
        <taxon>Kitasatosporales</taxon>
        <taxon>Streptomycetaceae</taxon>
        <taxon>Streptomyces</taxon>
    </lineage>
</organism>
<evidence type="ECO:0000313" key="3">
    <source>
        <dbReference type="Proteomes" id="UP001500460"/>
    </source>
</evidence>
<accession>A0ABP5WDT4</accession>
<proteinExistence type="predicted"/>
<protein>
    <submittedName>
        <fullName evidence="2">Cupin domain-containing protein</fullName>
    </submittedName>
</protein>
<dbReference type="EMBL" id="BAAATK010000004">
    <property type="protein sequence ID" value="GAA2425415.1"/>
    <property type="molecule type" value="Genomic_DNA"/>
</dbReference>
<dbReference type="InterPro" id="IPR053146">
    <property type="entry name" value="QDO-like"/>
</dbReference>
<dbReference type="PANTHER" id="PTHR36440:SF1">
    <property type="entry name" value="PUTATIVE (AFU_ORTHOLOGUE AFUA_8G07350)-RELATED"/>
    <property type="match status" value="1"/>
</dbReference>
<comment type="caution">
    <text evidence="2">The sequence shown here is derived from an EMBL/GenBank/DDBJ whole genome shotgun (WGS) entry which is preliminary data.</text>
</comment>
<dbReference type="Pfam" id="PF07883">
    <property type="entry name" value="Cupin_2"/>
    <property type="match status" value="1"/>
</dbReference>